<organism evidence="2 3">
    <name type="scientific">Cucumis melo var. makuwa</name>
    <name type="common">Oriental melon</name>
    <dbReference type="NCBI Taxonomy" id="1194695"/>
    <lineage>
        <taxon>Eukaryota</taxon>
        <taxon>Viridiplantae</taxon>
        <taxon>Streptophyta</taxon>
        <taxon>Embryophyta</taxon>
        <taxon>Tracheophyta</taxon>
        <taxon>Spermatophyta</taxon>
        <taxon>Magnoliopsida</taxon>
        <taxon>eudicotyledons</taxon>
        <taxon>Gunneridae</taxon>
        <taxon>Pentapetalae</taxon>
        <taxon>rosids</taxon>
        <taxon>fabids</taxon>
        <taxon>Cucurbitales</taxon>
        <taxon>Cucurbitaceae</taxon>
        <taxon>Benincaseae</taxon>
        <taxon>Cucumis</taxon>
    </lineage>
</organism>
<dbReference type="AlphaFoldDB" id="A0A5D3DF34"/>
<comment type="caution">
    <text evidence="2">The sequence shown here is derived from an EMBL/GenBank/DDBJ whole genome shotgun (WGS) entry which is preliminary data.</text>
</comment>
<feature type="compositionally biased region" description="Polar residues" evidence="1">
    <location>
        <begin position="21"/>
        <end position="66"/>
    </location>
</feature>
<evidence type="ECO:0000313" key="2">
    <source>
        <dbReference type="EMBL" id="TYK22297.1"/>
    </source>
</evidence>
<protein>
    <submittedName>
        <fullName evidence="2">NBS-LRR type resistance protein</fullName>
    </submittedName>
</protein>
<proteinExistence type="predicted"/>
<name>A0A5D3DF34_CUCMM</name>
<gene>
    <name evidence="2" type="ORF">E5676_scaffold3926G00040</name>
</gene>
<dbReference type="EMBL" id="SSTD01005093">
    <property type="protein sequence ID" value="TYK22297.1"/>
    <property type="molecule type" value="Genomic_DNA"/>
</dbReference>
<dbReference type="Proteomes" id="UP000321947">
    <property type="component" value="Unassembled WGS sequence"/>
</dbReference>
<evidence type="ECO:0000313" key="3">
    <source>
        <dbReference type="Proteomes" id="UP000321947"/>
    </source>
</evidence>
<accession>A0A5D3DF34</accession>
<sequence length="243" mass="27074">MNIEIYPNVHINQSRDPKRYTYQSSDPKGRTYQSSDPEGCTYQSSDPEGCTYQSSDPEGHTYQSSDPLGHRAYVLKQHLPTYPSKGGLSSTKPVVKPKNLSATPLTPIRNKRYGSVLLHEVLVKTEVGDHWGSSMAAGRNDVARDGGSHTTTMEMPSEMLTDPDLWLEEEKKKGWTVAVVQTRRRAKERQGEFGLGLARTRRPRSAEAVDSRQTREARLLALNGKEEGRGSKMVVTANSVCRP</sequence>
<feature type="region of interest" description="Disordered" evidence="1">
    <location>
        <begin position="12"/>
        <end position="66"/>
    </location>
</feature>
<reference evidence="2 3" key="1">
    <citation type="submission" date="2019-08" db="EMBL/GenBank/DDBJ databases">
        <title>Draft genome sequences of two oriental melons (Cucumis melo L. var makuwa).</title>
        <authorList>
            <person name="Kwon S.-Y."/>
        </authorList>
    </citation>
    <scope>NUCLEOTIDE SEQUENCE [LARGE SCALE GENOMIC DNA]</scope>
    <source>
        <strain evidence="3">cv. Chang Bougi</strain>
        <tissue evidence="2">Leaf</tissue>
    </source>
</reference>
<evidence type="ECO:0000256" key="1">
    <source>
        <dbReference type="SAM" id="MobiDB-lite"/>
    </source>
</evidence>